<dbReference type="InterPro" id="IPR045180">
    <property type="entry name" value="La_dom_prot"/>
</dbReference>
<dbReference type="InterPro" id="IPR036390">
    <property type="entry name" value="WH_DNA-bd_sf"/>
</dbReference>
<organism evidence="6 7">
    <name type="scientific">Felis catus</name>
    <name type="common">Cat</name>
    <name type="synonym">Felis silvestris catus</name>
    <dbReference type="NCBI Taxonomy" id="9685"/>
    <lineage>
        <taxon>Eukaryota</taxon>
        <taxon>Metazoa</taxon>
        <taxon>Chordata</taxon>
        <taxon>Craniata</taxon>
        <taxon>Vertebrata</taxon>
        <taxon>Euteleostomi</taxon>
        <taxon>Mammalia</taxon>
        <taxon>Eutheria</taxon>
        <taxon>Laurasiatheria</taxon>
        <taxon>Carnivora</taxon>
        <taxon>Feliformia</taxon>
        <taxon>Felidae</taxon>
        <taxon>Felinae</taxon>
        <taxon>Felis</taxon>
    </lineage>
</organism>
<reference evidence="6 7" key="1">
    <citation type="submission" date="2021-02" db="EMBL/GenBank/DDBJ databases">
        <title>Safari Cat Assemblies.</title>
        <authorList>
            <person name="Bredemeyer K.R."/>
            <person name="Murphy W.J."/>
        </authorList>
    </citation>
    <scope>NUCLEOTIDE SEQUENCE [LARGE SCALE GENOMIC DNA]</scope>
</reference>
<dbReference type="PANTHER" id="PTHR22792:SF48">
    <property type="entry name" value="LA-RELATED PROTEIN 4"/>
    <property type="match status" value="1"/>
</dbReference>
<evidence type="ECO:0000256" key="4">
    <source>
        <dbReference type="SAM" id="MobiDB-lite"/>
    </source>
</evidence>
<evidence type="ECO:0000313" key="7">
    <source>
        <dbReference type="Proteomes" id="UP000823872"/>
    </source>
</evidence>
<dbReference type="InterPro" id="IPR006630">
    <property type="entry name" value="La_HTH"/>
</dbReference>
<name>A0ABI8ABB8_FELCA</name>
<dbReference type="CDD" id="cd08035">
    <property type="entry name" value="LARP_4"/>
    <property type="match status" value="1"/>
</dbReference>
<dbReference type="CDD" id="cd12707">
    <property type="entry name" value="RRM_LARP4"/>
    <property type="match status" value="1"/>
</dbReference>
<reference evidence="6" key="2">
    <citation type="submission" date="2025-08" db="UniProtKB">
        <authorList>
            <consortium name="Ensembl"/>
        </authorList>
    </citation>
    <scope>IDENTIFICATION</scope>
    <source>
        <strain evidence="6">breed Abyssinian</strain>
    </source>
</reference>
<evidence type="ECO:0000313" key="6">
    <source>
        <dbReference type="Ensembl" id="ENSFCTP00005056488.1"/>
    </source>
</evidence>
<dbReference type="InterPro" id="IPR036388">
    <property type="entry name" value="WH-like_DNA-bd_sf"/>
</dbReference>
<dbReference type="Pfam" id="PF26088">
    <property type="entry name" value="RRM_LARP4"/>
    <property type="match status" value="1"/>
</dbReference>
<dbReference type="Gene3D" id="1.10.10.10">
    <property type="entry name" value="Winged helix-like DNA-binding domain superfamily/Winged helix DNA-binding domain"/>
    <property type="match status" value="1"/>
</dbReference>
<evidence type="ECO:0000256" key="1">
    <source>
        <dbReference type="ARBA" id="ARBA00022553"/>
    </source>
</evidence>
<dbReference type="Ensembl" id="ENSFCTT00005081560.1">
    <property type="protein sequence ID" value="ENSFCTP00005056488.1"/>
    <property type="gene ID" value="ENSFCTG00005029027.1"/>
</dbReference>
<dbReference type="Proteomes" id="UP000823872">
    <property type="component" value="Chromosome B4"/>
</dbReference>
<dbReference type="GeneTree" id="ENSGT00940000154409"/>
<feature type="compositionally biased region" description="Basic and acidic residues" evidence="4">
    <location>
        <begin position="453"/>
        <end position="464"/>
    </location>
</feature>
<dbReference type="SUPFAM" id="SSF46785">
    <property type="entry name" value="Winged helix' DNA-binding domain"/>
    <property type="match status" value="1"/>
</dbReference>
<feature type="domain" description="HTH La-type RNA-binding" evidence="5">
    <location>
        <begin position="112"/>
        <end position="201"/>
    </location>
</feature>
<reference evidence="6" key="3">
    <citation type="submission" date="2025-09" db="UniProtKB">
        <authorList>
            <consortium name="Ensembl"/>
        </authorList>
    </citation>
    <scope>IDENTIFICATION</scope>
    <source>
        <strain evidence="6">breed Abyssinian</strain>
    </source>
</reference>
<dbReference type="Pfam" id="PF05383">
    <property type="entry name" value="La"/>
    <property type="match status" value="1"/>
</dbReference>
<feature type="compositionally biased region" description="Polar residues" evidence="4">
    <location>
        <begin position="26"/>
        <end position="41"/>
    </location>
</feature>
<feature type="compositionally biased region" description="Low complexity" evidence="4">
    <location>
        <begin position="380"/>
        <end position="393"/>
    </location>
</feature>
<feature type="compositionally biased region" description="Basic and acidic residues" evidence="4">
    <location>
        <begin position="605"/>
        <end position="620"/>
    </location>
</feature>
<dbReference type="PROSITE" id="PS50961">
    <property type="entry name" value="HTH_LA"/>
    <property type="match status" value="1"/>
</dbReference>
<feature type="compositionally biased region" description="Basic residues" evidence="4">
    <location>
        <begin position="443"/>
        <end position="452"/>
    </location>
</feature>
<dbReference type="SUPFAM" id="SSF54928">
    <property type="entry name" value="RNA-binding domain, RBD"/>
    <property type="match status" value="1"/>
</dbReference>
<keyword evidence="2 3" id="KW-0694">RNA-binding</keyword>
<gene>
    <name evidence="6" type="primary">LARP4</name>
</gene>
<dbReference type="InterPro" id="IPR035979">
    <property type="entry name" value="RBD_domain_sf"/>
</dbReference>
<keyword evidence="1" id="KW-0597">Phosphoprotein</keyword>
<feature type="region of interest" description="Disordered" evidence="4">
    <location>
        <begin position="587"/>
        <end position="670"/>
    </location>
</feature>
<dbReference type="InterPro" id="IPR034903">
    <property type="entry name" value="LARP4_RRM"/>
</dbReference>
<dbReference type="InterPro" id="IPR058699">
    <property type="entry name" value="RRM_LARP4/4B"/>
</dbReference>
<protein>
    <recommendedName>
        <fullName evidence="5">HTH La-type RNA-binding domain-containing protein</fullName>
    </recommendedName>
</protein>
<evidence type="ECO:0000256" key="2">
    <source>
        <dbReference type="ARBA" id="ARBA00022884"/>
    </source>
</evidence>
<dbReference type="SMART" id="SM00715">
    <property type="entry name" value="LA"/>
    <property type="match status" value="1"/>
</dbReference>
<feature type="region of interest" description="Disordered" evidence="4">
    <location>
        <begin position="373"/>
        <end position="464"/>
    </location>
</feature>
<accession>A0ABI8ABB8</accession>
<dbReference type="PANTHER" id="PTHR22792">
    <property type="entry name" value="LUPUS LA PROTEIN-RELATED"/>
    <property type="match status" value="1"/>
</dbReference>
<evidence type="ECO:0000259" key="5">
    <source>
        <dbReference type="PROSITE" id="PS50961"/>
    </source>
</evidence>
<feature type="compositionally biased region" description="Polar residues" evidence="4">
    <location>
        <begin position="414"/>
        <end position="423"/>
    </location>
</feature>
<feature type="region of interest" description="Disordered" evidence="4">
    <location>
        <begin position="15"/>
        <end position="59"/>
    </location>
</feature>
<feature type="region of interest" description="Disordered" evidence="4">
    <location>
        <begin position="524"/>
        <end position="544"/>
    </location>
</feature>
<proteinExistence type="predicted"/>
<sequence>MLLFVEQVTSKGTGLNPNAKVWQEIPSGNTDATPVTHGTESSWHETAATSGSHPEGNTELSDDMCKEYEVMYSSCETTRNTIGIEESTDGMILGPEDLSYQIYDVPGESSSAISTEDLKECLKKQLEFCFSRENLSKDLYLISQMDSDQFIPIWTVANMEEIKKLTTDPDLILEVLRSSPMVQVDEKGEKVRPSHKRCIVILREIPETTPIEEVKALFKNENCPKVISCEFAHNSNWYITFQSDTDAQQAFKYLREEVKTFQGKPIMARIKAINTFFAKNGYRLMDSSMYSQPIQTQAQYASPVFMQPVYNPHQQYSVYSIVPQSWSPNPAPYFETPLAPFPNGSFVNGFNAPGSYKTNAAAVNMARPFQKNRVKPHFRSSSGSEHSAEGSVSLGDGQLNRSGSRNFPTERHNPTVTGHQEQSYLPKETPPLQMEQNGDYGRGRRTLFRGRRRREDERVPDNEELRVSCPVPAEDEQTDCTSAQQLSMSTSPPCTAELPALSTTQQVKDPIEDSTVQKDVLNQTTIPVSSPSTAKPSRTNSASPCNSNINAAVAMALQEPRKLSYAEVCQKPPKEPSPVLVQPLRELRSNVVSPTKNEENGAPEKSIEKSHEKPEARASKEYSGFRGNTIPRGAAGKIREQRRQFGHRAIPQGVTRRNGKEQYVPPRSPK</sequence>
<keyword evidence="7" id="KW-1185">Reference proteome</keyword>
<evidence type="ECO:0000256" key="3">
    <source>
        <dbReference type="PROSITE-ProRule" id="PRU00332"/>
    </source>
</evidence>